<dbReference type="EMBL" id="RAQO01000004">
    <property type="protein sequence ID" value="RKF20327.1"/>
    <property type="molecule type" value="Genomic_DNA"/>
</dbReference>
<name>A0A420EI47_9ALTE</name>
<dbReference type="RefSeq" id="WP_120354331.1">
    <property type="nucleotide sequence ID" value="NZ_RAQO01000004.1"/>
</dbReference>
<reference evidence="1 2" key="1">
    <citation type="submission" date="2018-09" db="EMBL/GenBank/DDBJ databases">
        <authorList>
            <person name="Wang Z."/>
        </authorList>
    </citation>
    <scope>NUCLEOTIDE SEQUENCE [LARGE SCALE GENOMIC DNA]</scope>
    <source>
        <strain evidence="1 2">ALS 81</strain>
    </source>
</reference>
<evidence type="ECO:0000313" key="2">
    <source>
        <dbReference type="Proteomes" id="UP000286482"/>
    </source>
</evidence>
<accession>A0A420EI47</accession>
<keyword evidence="2" id="KW-1185">Reference proteome</keyword>
<protein>
    <recommendedName>
        <fullName evidence="3">Dienelactone hydrolase domain-containing protein</fullName>
    </recommendedName>
</protein>
<sequence>MKLVVSDIFGRTPELESLVGALKGPVTIFDPYDSMFMGFTSQNQAYEHFNQHVGLNNYAQQLLAFIKSFSVPLTIIGFSVGASAIWKISDNSGLKHVSHAQCFYGSQIRYDVDIIPAFAIELIFPVFEHHFEINMLIEALVTKPNVKIQQVNYLHGFMNALSANFDKEAYAQYIEKIA</sequence>
<dbReference type="Proteomes" id="UP000286482">
    <property type="component" value="Unassembled WGS sequence"/>
</dbReference>
<organism evidence="1 2">
    <name type="scientific">Alginatibacterium sediminis</name>
    <dbReference type="NCBI Taxonomy" id="2164068"/>
    <lineage>
        <taxon>Bacteria</taxon>
        <taxon>Pseudomonadati</taxon>
        <taxon>Pseudomonadota</taxon>
        <taxon>Gammaproteobacteria</taxon>
        <taxon>Alteromonadales</taxon>
        <taxon>Alteromonadaceae</taxon>
        <taxon>Alginatibacterium</taxon>
    </lineage>
</organism>
<dbReference type="AlphaFoldDB" id="A0A420EI47"/>
<gene>
    <name evidence="1" type="ORF">DBZ36_07765</name>
</gene>
<evidence type="ECO:0000313" key="1">
    <source>
        <dbReference type="EMBL" id="RKF20327.1"/>
    </source>
</evidence>
<proteinExistence type="predicted"/>
<evidence type="ECO:0008006" key="3">
    <source>
        <dbReference type="Google" id="ProtNLM"/>
    </source>
</evidence>
<dbReference type="OrthoDB" id="8478808at2"/>
<comment type="caution">
    <text evidence="1">The sequence shown here is derived from an EMBL/GenBank/DDBJ whole genome shotgun (WGS) entry which is preliminary data.</text>
</comment>